<gene>
    <name evidence="3" type="ORF">TSTA_002410</name>
</gene>
<dbReference type="EMBL" id="EQ962660">
    <property type="protein sequence ID" value="EED12175.1"/>
    <property type="molecule type" value="Genomic_DNA"/>
</dbReference>
<dbReference type="HOGENOM" id="CLU_900482_0_0_1"/>
<feature type="domain" description="CWH43-like N-terminal" evidence="2">
    <location>
        <begin position="13"/>
        <end position="284"/>
    </location>
</feature>
<feature type="transmembrane region" description="Helical" evidence="1">
    <location>
        <begin position="231"/>
        <end position="254"/>
    </location>
</feature>
<keyword evidence="1" id="KW-0472">Membrane</keyword>
<keyword evidence="1" id="KW-1133">Transmembrane helix</keyword>
<dbReference type="AlphaFoldDB" id="B8MT78"/>
<reference evidence="4" key="1">
    <citation type="journal article" date="2015" name="Genome Announc.">
        <title>Genome sequence of the AIDS-associated pathogen Penicillium marneffei (ATCC18224) and its near taxonomic relative Talaromyces stipitatus (ATCC10500).</title>
        <authorList>
            <person name="Nierman W.C."/>
            <person name="Fedorova-Abrams N.D."/>
            <person name="Andrianopoulos A."/>
        </authorList>
    </citation>
    <scope>NUCLEOTIDE SEQUENCE [LARGE SCALE GENOMIC DNA]</scope>
    <source>
        <strain evidence="4">ATCC 10500 / CBS 375.48 / QM 6759 / NRRL 1006</strain>
    </source>
</reference>
<dbReference type="PhylomeDB" id="B8MT78"/>
<organism evidence="3 4">
    <name type="scientific">Talaromyces stipitatus (strain ATCC 10500 / CBS 375.48 / QM 6759 / NRRL 1006)</name>
    <name type="common">Penicillium stipitatum</name>
    <dbReference type="NCBI Taxonomy" id="441959"/>
    <lineage>
        <taxon>Eukaryota</taxon>
        <taxon>Fungi</taxon>
        <taxon>Dikarya</taxon>
        <taxon>Ascomycota</taxon>
        <taxon>Pezizomycotina</taxon>
        <taxon>Eurotiomycetes</taxon>
        <taxon>Eurotiomycetidae</taxon>
        <taxon>Eurotiales</taxon>
        <taxon>Trichocomaceae</taxon>
        <taxon>Talaromyces</taxon>
        <taxon>Talaromyces sect. Talaromyces</taxon>
    </lineage>
</organism>
<feature type="transmembrane region" description="Helical" evidence="1">
    <location>
        <begin position="12"/>
        <end position="35"/>
    </location>
</feature>
<evidence type="ECO:0000256" key="1">
    <source>
        <dbReference type="SAM" id="Phobius"/>
    </source>
</evidence>
<dbReference type="FunCoup" id="B8MT78">
    <property type="interactions" value="75"/>
</dbReference>
<feature type="transmembrane region" description="Helical" evidence="1">
    <location>
        <begin position="65"/>
        <end position="86"/>
    </location>
</feature>
<dbReference type="Pfam" id="PF10277">
    <property type="entry name" value="Frag1"/>
    <property type="match status" value="1"/>
</dbReference>
<evidence type="ECO:0000313" key="3">
    <source>
        <dbReference type="EMBL" id="EED12175.1"/>
    </source>
</evidence>
<protein>
    <submittedName>
        <fullName evidence="3">Protein SFK1, putative</fullName>
    </submittedName>
</protein>
<dbReference type="InParanoid" id="B8MT78"/>
<feature type="transmembrane region" description="Helical" evidence="1">
    <location>
        <begin position="171"/>
        <end position="195"/>
    </location>
</feature>
<dbReference type="VEuPathDB" id="FungiDB:TSTA_002410"/>
<dbReference type="GeneID" id="8102852"/>
<name>B8MT78_TALSN</name>
<dbReference type="RefSeq" id="XP_002487829.1">
    <property type="nucleotide sequence ID" value="XM_002487784.1"/>
</dbReference>
<proteinExistence type="predicted"/>
<keyword evidence="4" id="KW-1185">Reference proteome</keyword>
<accession>B8MT78</accession>
<dbReference type="InterPro" id="IPR019402">
    <property type="entry name" value="CWH43_N"/>
</dbReference>
<feature type="transmembrane region" description="Helical" evidence="1">
    <location>
        <begin position="133"/>
        <end position="159"/>
    </location>
</feature>
<keyword evidence="1" id="KW-0812">Transmembrane</keyword>
<dbReference type="OrthoDB" id="10032492at2759"/>
<sequence>MKVQYNSVKRWAFVLPTTTVASWLAMLGALLGSWFTSGQPRYSSEEKTQSIAFLSDIGAQHLKPIFITCTSIAMITYIPTLIFYFYHMSPARIPLSSSSESIVRANSLPSIYSTPPSLPVQYQTQQKKWHDSLVFQISVPILSILFSLVGATNLILLTIFDTARYTSAHQLLLPISISSHILGCLILCIWTMLCLRQYRAQRLSKYGGIYSGDKFTVELYTPQIPISLPSLAIKSVIVVIEIGLVALFAVMSWWLEMFDNAAVLEWVVVLMFAGYMLCLIVDLWVLDKDMFHGR</sequence>
<feature type="transmembrane region" description="Helical" evidence="1">
    <location>
        <begin position="266"/>
        <end position="286"/>
    </location>
</feature>
<dbReference type="Proteomes" id="UP000001745">
    <property type="component" value="Unassembled WGS sequence"/>
</dbReference>
<evidence type="ECO:0000313" key="4">
    <source>
        <dbReference type="Proteomes" id="UP000001745"/>
    </source>
</evidence>
<evidence type="ECO:0000259" key="2">
    <source>
        <dbReference type="Pfam" id="PF10277"/>
    </source>
</evidence>